<name>A0A8D3A3M3_SCOMX</name>
<evidence type="ECO:0000313" key="1">
    <source>
        <dbReference type="Ensembl" id="ENSSMAP00000011966.2"/>
    </source>
</evidence>
<sequence length="130" mass="14203">VFEVQVFGLLQRDEELRVVGVAPPVGHRQDTWARVPDVKVLVLKLASGRVSHLDYHKPSHLTHEVRYDSVEDGVSQSEAFLSGAEGPEVFCRLGHNVGEELDGDGAQCLAVGGHVEEHPWITVSGMLLNS</sequence>
<evidence type="ECO:0000313" key="2">
    <source>
        <dbReference type="Proteomes" id="UP000694558"/>
    </source>
</evidence>
<dbReference type="Ensembl" id="ENSSMAT00000012120.2">
    <property type="protein sequence ID" value="ENSSMAP00000011966.2"/>
    <property type="gene ID" value="ENSSMAG00000007375.2"/>
</dbReference>
<dbReference type="AlphaFoldDB" id="A0A8D3A3M3"/>
<proteinExistence type="predicted"/>
<dbReference type="Proteomes" id="UP000694558">
    <property type="component" value="Chromosome 14"/>
</dbReference>
<protein>
    <submittedName>
        <fullName evidence="1">Uncharacterized protein</fullName>
    </submittedName>
</protein>
<accession>A0A8D3A3M3</accession>
<reference evidence="1" key="1">
    <citation type="submission" date="2023-05" db="EMBL/GenBank/DDBJ databases">
        <title>High-quality long-read genome of Scophthalmus maximus.</title>
        <authorList>
            <person name="Lien S."/>
            <person name="Martinez P."/>
        </authorList>
    </citation>
    <scope>NUCLEOTIDE SEQUENCE [LARGE SCALE GENOMIC DNA]</scope>
</reference>
<dbReference type="GeneTree" id="ENSGT00940000178293"/>
<reference evidence="1" key="2">
    <citation type="submission" date="2025-08" db="UniProtKB">
        <authorList>
            <consortium name="Ensembl"/>
        </authorList>
    </citation>
    <scope>IDENTIFICATION</scope>
</reference>
<organism evidence="1 2">
    <name type="scientific">Scophthalmus maximus</name>
    <name type="common">Turbot</name>
    <name type="synonym">Psetta maxima</name>
    <dbReference type="NCBI Taxonomy" id="52904"/>
    <lineage>
        <taxon>Eukaryota</taxon>
        <taxon>Metazoa</taxon>
        <taxon>Chordata</taxon>
        <taxon>Craniata</taxon>
        <taxon>Vertebrata</taxon>
        <taxon>Euteleostomi</taxon>
        <taxon>Actinopterygii</taxon>
        <taxon>Neopterygii</taxon>
        <taxon>Teleostei</taxon>
        <taxon>Neoteleostei</taxon>
        <taxon>Acanthomorphata</taxon>
        <taxon>Carangaria</taxon>
        <taxon>Pleuronectiformes</taxon>
        <taxon>Pleuronectoidei</taxon>
        <taxon>Scophthalmidae</taxon>
        <taxon>Scophthalmus</taxon>
    </lineage>
</organism>